<evidence type="ECO:0000313" key="2">
    <source>
        <dbReference type="Proteomes" id="UP000027135"/>
    </source>
</evidence>
<dbReference type="AlphaFoldDB" id="A0A067QF06"/>
<reference evidence="1 2" key="1">
    <citation type="journal article" date="2014" name="Nat. Commun.">
        <title>Molecular traces of alternative social organization in a termite genome.</title>
        <authorList>
            <person name="Terrapon N."/>
            <person name="Li C."/>
            <person name="Robertson H.M."/>
            <person name="Ji L."/>
            <person name="Meng X."/>
            <person name="Booth W."/>
            <person name="Chen Z."/>
            <person name="Childers C.P."/>
            <person name="Glastad K.M."/>
            <person name="Gokhale K."/>
            <person name="Gowin J."/>
            <person name="Gronenberg W."/>
            <person name="Hermansen R.A."/>
            <person name="Hu H."/>
            <person name="Hunt B.G."/>
            <person name="Huylmans A.K."/>
            <person name="Khalil S.M."/>
            <person name="Mitchell R.D."/>
            <person name="Munoz-Torres M.C."/>
            <person name="Mustard J.A."/>
            <person name="Pan H."/>
            <person name="Reese J.T."/>
            <person name="Scharf M.E."/>
            <person name="Sun F."/>
            <person name="Vogel H."/>
            <person name="Xiao J."/>
            <person name="Yang W."/>
            <person name="Yang Z."/>
            <person name="Yang Z."/>
            <person name="Zhou J."/>
            <person name="Zhu J."/>
            <person name="Brent C.S."/>
            <person name="Elsik C.G."/>
            <person name="Goodisman M.A."/>
            <person name="Liberles D.A."/>
            <person name="Roe R.M."/>
            <person name="Vargo E.L."/>
            <person name="Vilcinskas A."/>
            <person name="Wang J."/>
            <person name="Bornberg-Bauer E."/>
            <person name="Korb J."/>
            <person name="Zhang G."/>
            <person name="Liebig J."/>
        </authorList>
    </citation>
    <scope>NUCLEOTIDE SEQUENCE [LARGE SCALE GENOMIC DNA]</scope>
    <source>
        <tissue evidence="1">Whole organism</tissue>
    </source>
</reference>
<accession>A0A067QF06</accession>
<dbReference type="EMBL" id="KK853660">
    <property type="protein sequence ID" value="KDR02339.1"/>
    <property type="molecule type" value="Genomic_DNA"/>
</dbReference>
<organism evidence="1 2">
    <name type="scientific">Zootermopsis nevadensis</name>
    <name type="common">Dampwood termite</name>
    <dbReference type="NCBI Taxonomy" id="136037"/>
    <lineage>
        <taxon>Eukaryota</taxon>
        <taxon>Metazoa</taxon>
        <taxon>Ecdysozoa</taxon>
        <taxon>Arthropoda</taxon>
        <taxon>Hexapoda</taxon>
        <taxon>Insecta</taxon>
        <taxon>Pterygota</taxon>
        <taxon>Neoptera</taxon>
        <taxon>Polyneoptera</taxon>
        <taxon>Dictyoptera</taxon>
        <taxon>Blattodea</taxon>
        <taxon>Blattoidea</taxon>
        <taxon>Termitoidae</taxon>
        <taxon>Termopsidae</taxon>
        <taxon>Zootermopsis</taxon>
    </lineage>
</organism>
<gene>
    <name evidence="1" type="ORF">L798_05274</name>
</gene>
<evidence type="ECO:0000313" key="1">
    <source>
        <dbReference type="EMBL" id="KDR02339.1"/>
    </source>
</evidence>
<dbReference type="Proteomes" id="UP000027135">
    <property type="component" value="Unassembled WGS sequence"/>
</dbReference>
<dbReference type="InParanoid" id="A0A067QF06"/>
<keyword evidence="2" id="KW-1185">Reference proteome</keyword>
<name>A0A067QF06_ZOONE</name>
<protein>
    <submittedName>
        <fullName evidence="1">Uncharacterized protein</fullName>
    </submittedName>
</protein>
<sequence length="76" mass="8822">MFMKSRMMCECKRHCFGFGLKFCTQHWTSSSFGSLGLSADVVTPSIATLSRRKQAKPRAVKISVRKIWQQKWLYFA</sequence>
<proteinExistence type="predicted"/>